<gene>
    <name evidence="2" type="ORF">HJG54_30885</name>
</gene>
<name>A0AA96WQP9_9CYAN</name>
<dbReference type="PANTHER" id="PTHR22916">
    <property type="entry name" value="GLYCOSYLTRANSFERASE"/>
    <property type="match status" value="1"/>
</dbReference>
<proteinExistence type="predicted"/>
<dbReference type="AlphaFoldDB" id="A0AA96WQP9"/>
<dbReference type="CDD" id="cd00761">
    <property type="entry name" value="Glyco_tranf_GTA_type"/>
    <property type="match status" value="1"/>
</dbReference>
<dbReference type="RefSeq" id="WP_316436950.1">
    <property type="nucleotide sequence ID" value="NZ_CP053587.1"/>
</dbReference>
<dbReference type="GO" id="GO:0016758">
    <property type="term" value="F:hexosyltransferase activity"/>
    <property type="evidence" value="ECO:0007669"/>
    <property type="project" value="UniProtKB-ARBA"/>
</dbReference>
<dbReference type="InterPro" id="IPR001173">
    <property type="entry name" value="Glyco_trans_2-like"/>
</dbReference>
<organism evidence="2">
    <name type="scientific">Leptolyngbya sp. NK1-12</name>
    <dbReference type="NCBI Taxonomy" id="2547451"/>
    <lineage>
        <taxon>Bacteria</taxon>
        <taxon>Bacillati</taxon>
        <taxon>Cyanobacteriota</taxon>
        <taxon>Cyanophyceae</taxon>
        <taxon>Leptolyngbyales</taxon>
        <taxon>Leptolyngbyaceae</taxon>
        <taxon>Leptolyngbya group</taxon>
        <taxon>Leptolyngbya</taxon>
    </lineage>
</organism>
<sequence length="326" mass="38368">MPKVSVIVPNYNHAQFLEQRLQSILDQTYQDFELIYLDDASTDNSNEVFAQFADHPKIRSILNTTNSGSPFKQWNKGIQHSTGEYIWIAESDDFAESTFLETLVPILDNHPNVGIAYCQSRQVDEHNQLKDTMHWWTDDVSKERWRQDFFNNGLDECRNYLSLRNTVPNASAVLTRKQLFEKVGYAYEPMFLCGDWMTWIKLLLESDVFFTAKILNYYRTHNSSVRSKPGAGSRVLHEQMQVFAFLHEQVAIPFEITEIKKDEFASYWLILTLLHKEKIKWKQTIDLYRLAKSFDPFIELRLLKRLKLHGARRYKRKLSQALLSKV</sequence>
<dbReference type="PANTHER" id="PTHR22916:SF3">
    <property type="entry name" value="UDP-GLCNAC:BETAGAL BETA-1,3-N-ACETYLGLUCOSAMINYLTRANSFERASE-LIKE PROTEIN 1"/>
    <property type="match status" value="1"/>
</dbReference>
<protein>
    <submittedName>
        <fullName evidence="2">Glycosyltransferase family 2 protein</fullName>
    </submittedName>
</protein>
<reference evidence="2" key="1">
    <citation type="submission" date="2020-05" db="EMBL/GenBank/DDBJ databases">
        <authorList>
            <person name="Zhu T."/>
            <person name="Keshari N."/>
            <person name="Lu X."/>
        </authorList>
    </citation>
    <scope>NUCLEOTIDE SEQUENCE</scope>
    <source>
        <strain evidence="2">NK1-12</strain>
    </source>
</reference>
<evidence type="ECO:0000313" key="2">
    <source>
        <dbReference type="EMBL" id="WNZ27296.1"/>
    </source>
</evidence>
<evidence type="ECO:0000259" key="1">
    <source>
        <dbReference type="Pfam" id="PF00535"/>
    </source>
</evidence>
<dbReference type="InterPro" id="IPR029044">
    <property type="entry name" value="Nucleotide-diphossugar_trans"/>
</dbReference>
<dbReference type="EMBL" id="CP053587">
    <property type="protein sequence ID" value="WNZ27296.1"/>
    <property type="molecule type" value="Genomic_DNA"/>
</dbReference>
<feature type="domain" description="Glycosyltransferase 2-like" evidence="1">
    <location>
        <begin position="5"/>
        <end position="152"/>
    </location>
</feature>
<accession>A0AA96WQP9</accession>
<dbReference type="SUPFAM" id="SSF53448">
    <property type="entry name" value="Nucleotide-diphospho-sugar transferases"/>
    <property type="match status" value="1"/>
</dbReference>
<dbReference type="Pfam" id="PF00535">
    <property type="entry name" value="Glycos_transf_2"/>
    <property type="match status" value="1"/>
</dbReference>
<dbReference type="Gene3D" id="3.90.550.10">
    <property type="entry name" value="Spore Coat Polysaccharide Biosynthesis Protein SpsA, Chain A"/>
    <property type="match status" value="1"/>
</dbReference>